<keyword evidence="4" id="KW-1185">Reference proteome</keyword>
<dbReference type="AlphaFoldDB" id="A0A7W9WYJ0"/>
<dbReference type="InterPro" id="IPR018253">
    <property type="entry name" value="DnaJ_domain_CS"/>
</dbReference>
<name>A0A7W9WYJ0_9BURK</name>
<dbReference type="PROSITE" id="PS50076">
    <property type="entry name" value="DNAJ_2"/>
    <property type="match status" value="1"/>
</dbReference>
<feature type="domain" description="J" evidence="2">
    <location>
        <begin position="5"/>
        <end position="69"/>
    </location>
</feature>
<dbReference type="Pfam" id="PF00226">
    <property type="entry name" value="DnaJ"/>
    <property type="match status" value="1"/>
</dbReference>
<keyword evidence="3" id="KW-0238">DNA-binding</keyword>
<dbReference type="CDD" id="cd10747">
    <property type="entry name" value="DnaJ_C"/>
    <property type="match status" value="1"/>
</dbReference>
<dbReference type="CDD" id="cd06257">
    <property type="entry name" value="DnaJ"/>
    <property type="match status" value="1"/>
</dbReference>
<evidence type="ECO:0000259" key="2">
    <source>
        <dbReference type="PROSITE" id="PS50076"/>
    </source>
</evidence>
<sequence length="309" mass="32986">MKYKDYYQTMGVPRTASADEIKQAYRKLARKFHPDVSKDASAKEKFQAIGEAYAVLKDPEKRLAYDALGKAPEGADVAPPPGWQNNFSTAGAGFDDVDLADLFAAFGRGGRGGQARRPMPVRGQDVDISAPVTLEQIHSGGEIEVRANLPESDARGVPHLVSRTFRITIPAGAANGQRLRLAGKGGPGHQGGQPGDLYVALALSPHPLYRLSGRDLYMDLPLAPWEAVLGAVVRIPTLDGHVELTVKAGSTAGQQLRLAKRGLRGPDGVAGALYAVIVIKVPSQISDAERALYQQLAEASKFQARANFG</sequence>
<dbReference type="SUPFAM" id="SSF46565">
    <property type="entry name" value="Chaperone J-domain"/>
    <property type="match status" value="1"/>
</dbReference>
<dbReference type="GO" id="GO:0003677">
    <property type="term" value="F:DNA binding"/>
    <property type="evidence" value="ECO:0007669"/>
    <property type="project" value="UniProtKB-KW"/>
</dbReference>
<gene>
    <name evidence="3" type="ORF">HD842_001268</name>
</gene>
<dbReference type="PANTHER" id="PTHR43096">
    <property type="entry name" value="DNAJ HOMOLOG 1, MITOCHONDRIAL-RELATED"/>
    <property type="match status" value="1"/>
</dbReference>
<dbReference type="RefSeq" id="WP_183552388.1">
    <property type="nucleotide sequence ID" value="NZ_JACHBX010000001.1"/>
</dbReference>
<dbReference type="PRINTS" id="PR00625">
    <property type="entry name" value="JDOMAIN"/>
</dbReference>
<dbReference type="Gene3D" id="1.10.287.110">
    <property type="entry name" value="DnaJ domain"/>
    <property type="match status" value="1"/>
</dbReference>
<dbReference type="GO" id="GO:0042026">
    <property type="term" value="P:protein refolding"/>
    <property type="evidence" value="ECO:0007669"/>
    <property type="project" value="TreeGrafter"/>
</dbReference>
<dbReference type="Gene3D" id="2.60.260.20">
    <property type="entry name" value="Urease metallochaperone UreE, N-terminal domain"/>
    <property type="match status" value="2"/>
</dbReference>
<evidence type="ECO:0000313" key="4">
    <source>
        <dbReference type="Proteomes" id="UP000540787"/>
    </source>
</evidence>
<dbReference type="GO" id="GO:0051082">
    <property type="term" value="F:unfolded protein binding"/>
    <property type="evidence" value="ECO:0007669"/>
    <property type="project" value="InterPro"/>
</dbReference>
<keyword evidence="1" id="KW-0143">Chaperone</keyword>
<dbReference type="Proteomes" id="UP000540787">
    <property type="component" value="Unassembled WGS sequence"/>
</dbReference>
<dbReference type="InterPro" id="IPR036869">
    <property type="entry name" value="J_dom_sf"/>
</dbReference>
<comment type="caution">
    <text evidence="3">The sequence shown here is derived from an EMBL/GenBank/DDBJ whole genome shotgun (WGS) entry which is preliminary data.</text>
</comment>
<dbReference type="InterPro" id="IPR001623">
    <property type="entry name" value="DnaJ_domain"/>
</dbReference>
<dbReference type="PROSITE" id="PS00636">
    <property type="entry name" value="DNAJ_1"/>
    <property type="match status" value="1"/>
</dbReference>
<dbReference type="Pfam" id="PF01556">
    <property type="entry name" value="DnaJ_C"/>
    <property type="match status" value="1"/>
</dbReference>
<dbReference type="SUPFAM" id="SSF49493">
    <property type="entry name" value="HSP40/DnaJ peptide-binding domain"/>
    <property type="match status" value="2"/>
</dbReference>
<reference evidence="3 4" key="1">
    <citation type="submission" date="2020-08" db="EMBL/GenBank/DDBJ databases">
        <title>The Agave Microbiome: Exploring the role of microbial communities in plant adaptations to desert environments.</title>
        <authorList>
            <person name="Partida-Martinez L.P."/>
        </authorList>
    </citation>
    <scope>NUCLEOTIDE SEQUENCE [LARGE SCALE GENOMIC DNA]</scope>
    <source>
        <strain evidence="3 4">AT3.2</strain>
    </source>
</reference>
<evidence type="ECO:0000256" key="1">
    <source>
        <dbReference type="ARBA" id="ARBA00023186"/>
    </source>
</evidence>
<proteinExistence type="predicted"/>
<accession>A0A7W9WYJ0</accession>
<dbReference type="FunFam" id="2.60.260.20:FF:000013">
    <property type="entry name" value="DnaJ subfamily B member 11"/>
    <property type="match status" value="1"/>
</dbReference>
<protein>
    <submittedName>
        <fullName evidence="3">Curved DNA-binding protein</fullName>
    </submittedName>
</protein>
<dbReference type="EMBL" id="JACHBX010000001">
    <property type="protein sequence ID" value="MBB6133157.1"/>
    <property type="molecule type" value="Genomic_DNA"/>
</dbReference>
<dbReference type="PANTHER" id="PTHR43096:SF52">
    <property type="entry name" value="DNAJ HOMOLOG 1, MITOCHONDRIAL-RELATED"/>
    <property type="match status" value="1"/>
</dbReference>
<dbReference type="InterPro" id="IPR002939">
    <property type="entry name" value="DnaJ_C"/>
</dbReference>
<organism evidence="3 4">
    <name type="scientific">Massilia aurea</name>
    <dbReference type="NCBI Taxonomy" id="373040"/>
    <lineage>
        <taxon>Bacteria</taxon>
        <taxon>Pseudomonadati</taxon>
        <taxon>Pseudomonadota</taxon>
        <taxon>Betaproteobacteria</taxon>
        <taxon>Burkholderiales</taxon>
        <taxon>Oxalobacteraceae</taxon>
        <taxon>Telluria group</taxon>
        <taxon>Massilia</taxon>
    </lineage>
</organism>
<dbReference type="SMART" id="SM00271">
    <property type="entry name" value="DnaJ"/>
    <property type="match status" value="1"/>
</dbReference>
<dbReference type="GO" id="GO:0005737">
    <property type="term" value="C:cytoplasm"/>
    <property type="evidence" value="ECO:0007669"/>
    <property type="project" value="TreeGrafter"/>
</dbReference>
<evidence type="ECO:0000313" key="3">
    <source>
        <dbReference type="EMBL" id="MBB6133157.1"/>
    </source>
</evidence>
<dbReference type="InterPro" id="IPR008971">
    <property type="entry name" value="HSP40/DnaJ_pept-bd"/>
</dbReference>